<evidence type="ECO:0000313" key="1">
    <source>
        <dbReference type="EMBL" id="WRT68648.1"/>
    </source>
</evidence>
<protein>
    <submittedName>
        <fullName evidence="1">Uncharacterized protein</fullName>
    </submittedName>
</protein>
<name>A0ABZ1D3N6_9TREE</name>
<sequence length="21" mass="2406">MVLNGKQELQQWALSLYDGLV</sequence>
<gene>
    <name evidence="1" type="ORF">IL334_005627</name>
</gene>
<dbReference type="EMBL" id="CP141887">
    <property type="protein sequence ID" value="WRT68648.1"/>
    <property type="molecule type" value="Genomic_DNA"/>
</dbReference>
<organism evidence="1 2">
    <name type="scientific">Kwoniella shivajii</name>
    <dbReference type="NCBI Taxonomy" id="564305"/>
    <lineage>
        <taxon>Eukaryota</taxon>
        <taxon>Fungi</taxon>
        <taxon>Dikarya</taxon>
        <taxon>Basidiomycota</taxon>
        <taxon>Agaricomycotina</taxon>
        <taxon>Tremellomycetes</taxon>
        <taxon>Tremellales</taxon>
        <taxon>Cryptococcaceae</taxon>
        <taxon>Kwoniella</taxon>
    </lineage>
</organism>
<accession>A0ABZ1D3N6</accession>
<reference evidence="1 2" key="1">
    <citation type="submission" date="2024-01" db="EMBL/GenBank/DDBJ databases">
        <title>Comparative genomics of Cryptococcus and Kwoniella reveals pathogenesis evolution and contrasting modes of karyotype evolution via chromosome fusion or intercentromeric recombination.</title>
        <authorList>
            <person name="Coelho M.A."/>
            <person name="David-Palma M."/>
            <person name="Shea T."/>
            <person name="Bowers K."/>
            <person name="McGinley-Smith S."/>
            <person name="Mohammad A.W."/>
            <person name="Gnirke A."/>
            <person name="Yurkov A.M."/>
            <person name="Nowrousian M."/>
            <person name="Sun S."/>
            <person name="Cuomo C.A."/>
            <person name="Heitman J."/>
        </authorList>
    </citation>
    <scope>NUCLEOTIDE SEQUENCE [LARGE SCALE GENOMIC DNA]</scope>
    <source>
        <strain evidence="1">CBS 11374</strain>
    </source>
</reference>
<dbReference type="Proteomes" id="UP001329825">
    <property type="component" value="Chromosome 7"/>
</dbReference>
<proteinExistence type="predicted"/>
<keyword evidence="2" id="KW-1185">Reference proteome</keyword>
<evidence type="ECO:0000313" key="2">
    <source>
        <dbReference type="Proteomes" id="UP001329825"/>
    </source>
</evidence>